<dbReference type="SUPFAM" id="SSF51230">
    <property type="entry name" value="Single hybrid motif"/>
    <property type="match status" value="1"/>
</dbReference>
<keyword evidence="7 9" id="KW-0275">Fatty acid biosynthesis</keyword>
<keyword evidence="4 9" id="KW-0444">Lipid biosynthesis</keyword>
<dbReference type="Proteomes" id="UP001597297">
    <property type="component" value="Unassembled WGS sequence"/>
</dbReference>
<gene>
    <name evidence="11" type="primary">accB</name>
    <name evidence="11" type="ORF">ACFSQZ_09710</name>
</gene>
<accession>A0ABW5E2G3</accession>
<comment type="caution">
    <text evidence="11">The sequence shown here is derived from an EMBL/GenBank/DDBJ whole genome shotgun (WGS) entry which is preliminary data.</text>
</comment>
<dbReference type="PRINTS" id="PR01071">
    <property type="entry name" value="ACOABIOTINCC"/>
</dbReference>
<name>A0ABW5E2G3_9BACT</name>
<evidence type="ECO:0000256" key="8">
    <source>
        <dbReference type="ARBA" id="ARBA00023267"/>
    </source>
</evidence>
<dbReference type="EMBL" id="JBHUJC010000026">
    <property type="protein sequence ID" value="MFD2276743.1"/>
    <property type="molecule type" value="Genomic_DNA"/>
</dbReference>
<dbReference type="InterPro" id="IPR001249">
    <property type="entry name" value="AcCoA_biotinCC"/>
</dbReference>
<evidence type="ECO:0000256" key="3">
    <source>
        <dbReference type="ARBA" id="ARBA00017562"/>
    </source>
</evidence>
<dbReference type="InterPro" id="IPR001882">
    <property type="entry name" value="Biotin_BS"/>
</dbReference>
<evidence type="ECO:0000256" key="7">
    <source>
        <dbReference type="ARBA" id="ARBA00023160"/>
    </source>
</evidence>
<dbReference type="NCBIfam" id="NF005457">
    <property type="entry name" value="PRK07051.1"/>
    <property type="match status" value="1"/>
</dbReference>
<dbReference type="PROSITE" id="PS00188">
    <property type="entry name" value="BIOTIN"/>
    <property type="match status" value="1"/>
</dbReference>
<keyword evidence="6 9" id="KW-0443">Lipid metabolism</keyword>
<evidence type="ECO:0000313" key="11">
    <source>
        <dbReference type="EMBL" id="MFD2276743.1"/>
    </source>
</evidence>
<evidence type="ECO:0000259" key="10">
    <source>
        <dbReference type="PROSITE" id="PS50968"/>
    </source>
</evidence>
<dbReference type="Pfam" id="PF00364">
    <property type="entry name" value="Biotin_lipoyl"/>
    <property type="match status" value="1"/>
</dbReference>
<protein>
    <recommendedName>
        <fullName evidence="3 9">Biotin carboxyl carrier protein of acetyl-CoA carboxylase</fullName>
    </recommendedName>
</protein>
<keyword evidence="8 9" id="KW-0092">Biotin</keyword>
<evidence type="ECO:0000256" key="5">
    <source>
        <dbReference type="ARBA" id="ARBA00022832"/>
    </source>
</evidence>
<evidence type="ECO:0000256" key="1">
    <source>
        <dbReference type="ARBA" id="ARBA00003761"/>
    </source>
</evidence>
<dbReference type="GO" id="GO:0003989">
    <property type="term" value="F:acetyl-CoA carboxylase activity"/>
    <property type="evidence" value="ECO:0007669"/>
    <property type="project" value="UniProtKB-EC"/>
</dbReference>
<dbReference type="PANTHER" id="PTHR45266">
    <property type="entry name" value="OXALOACETATE DECARBOXYLASE ALPHA CHAIN"/>
    <property type="match status" value="1"/>
</dbReference>
<feature type="domain" description="Lipoyl-binding" evidence="10">
    <location>
        <begin position="79"/>
        <end position="155"/>
    </location>
</feature>
<evidence type="ECO:0000256" key="2">
    <source>
        <dbReference type="ARBA" id="ARBA00005194"/>
    </source>
</evidence>
<dbReference type="Gene3D" id="2.40.50.100">
    <property type="match status" value="1"/>
</dbReference>
<evidence type="ECO:0000256" key="4">
    <source>
        <dbReference type="ARBA" id="ARBA00022516"/>
    </source>
</evidence>
<dbReference type="InterPro" id="IPR011053">
    <property type="entry name" value="Single_hybrid_motif"/>
</dbReference>
<sequence length="155" mass="16373">MDHNDIRKIVELMDEHDLSYFHLEKDDFNLKLKKGLDADSIQAAFAAMPAPAAAPVAAAPVAPAAATPTAEPAAAAPTGETIDSPMVGTFYRKPSPDSPNFVEVGDTISEGQTICIIEAMKVMNEIKAETSGVVTAINVEDATPVQFGDALFTLK</sequence>
<organism evidence="11 12">
    <name type="scientific">Rubritalea spongiae</name>
    <dbReference type="NCBI Taxonomy" id="430797"/>
    <lineage>
        <taxon>Bacteria</taxon>
        <taxon>Pseudomonadati</taxon>
        <taxon>Verrucomicrobiota</taxon>
        <taxon>Verrucomicrobiia</taxon>
        <taxon>Verrucomicrobiales</taxon>
        <taxon>Rubritaleaceae</taxon>
        <taxon>Rubritalea</taxon>
    </lineage>
</organism>
<keyword evidence="11" id="KW-0436">Ligase</keyword>
<dbReference type="InterPro" id="IPR000089">
    <property type="entry name" value="Biotin_lipoyl"/>
</dbReference>
<reference evidence="12" key="1">
    <citation type="journal article" date="2019" name="Int. J. Syst. Evol. Microbiol.">
        <title>The Global Catalogue of Microorganisms (GCM) 10K type strain sequencing project: providing services to taxonomists for standard genome sequencing and annotation.</title>
        <authorList>
            <consortium name="The Broad Institute Genomics Platform"/>
            <consortium name="The Broad Institute Genome Sequencing Center for Infectious Disease"/>
            <person name="Wu L."/>
            <person name="Ma J."/>
        </authorList>
    </citation>
    <scope>NUCLEOTIDE SEQUENCE [LARGE SCALE GENOMIC DNA]</scope>
    <source>
        <strain evidence="12">JCM 16545</strain>
    </source>
</reference>
<comment type="function">
    <text evidence="1 9">This protein is a component of the acetyl coenzyme A carboxylase complex; first, biotin carboxylase catalyzes the carboxylation of the carrier protein and then the transcarboxylase transfers the carboxyl group to form malonyl-CoA.</text>
</comment>
<keyword evidence="5 9" id="KW-0276">Fatty acid metabolism</keyword>
<dbReference type="CDD" id="cd06850">
    <property type="entry name" value="biotinyl_domain"/>
    <property type="match status" value="1"/>
</dbReference>
<comment type="pathway">
    <text evidence="2 9">Lipid metabolism; fatty acid biosynthesis.</text>
</comment>
<evidence type="ECO:0000256" key="9">
    <source>
        <dbReference type="RuleBase" id="RU364072"/>
    </source>
</evidence>
<proteinExistence type="predicted"/>
<dbReference type="NCBIfam" id="TIGR00531">
    <property type="entry name" value="BCCP"/>
    <property type="match status" value="1"/>
</dbReference>
<dbReference type="PANTHER" id="PTHR45266:SF3">
    <property type="entry name" value="OXALOACETATE DECARBOXYLASE ALPHA CHAIN"/>
    <property type="match status" value="1"/>
</dbReference>
<evidence type="ECO:0000313" key="12">
    <source>
        <dbReference type="Proteomes" id="UP001597297"/>
    </source>
</evidence>
<dbReference type="InterPro" id="IPR050709">
    <property type="entry name" value="Biotin_Carboxyl_Carrier/Decarb"/>
</dbReference>
<evidence type="ECO:0000256" key="6">
    <source>
        <dbReference type="ARBA" id="ARBA00023098"/>
    </source>
</evidence>
<dbReference type="PROSITE" id="PS50968">
    <property type="entry name" value="BIOTINYL_LIPOYL"/>
    <property type="match status" value="1"/>
</dbReference>
<keyword evidence="12" id="KW-1185">Reference proteome</keyword>